<keyword evidence="1" id="KW-0472">Membrane</keyword>
<accession>A0A2Z5Y382</accession>
<evidence type="ECO:0000313" key="4">
    <source>
        <dbReference type="Proteomes" id="UP000269226"/>
    </source>
</evidence>
<keyword evidence="1" id="KW-1133">Transmembrane helix</keyword>
<evidence type="ECO:0000256" key="1">
    <source>
        <dbReference type="SAM" id="Phobius"/>
    </source>
</evidence>
<dbReference type="EMBL" id="AP018492">
    <property type="protein sequence ID" value="BBC61327.1"/>
    <property type="molecule type" value="Genomic_DNA"/>
</dbReference>
<organism evidence="3 4">
    <name type="scientific">Melissococcus plutonius</name>
    <dbReference type="NCBI Taxonomy" id="33970"/>
    <lineage>
        <taxon>Bacteria</taxon>
        <taxon>Bacillati</taxon>
        <taxon>Bacillota</taxon>
        <taxon>Bacilli</taxon>
        <taxon>Lactobacillales</taxon>
        <taxon>Enterococcaceae</taxon>
        <taxon>Melissococcus</taxon>
    </lineage>
</organism>
<gene>
    <name evidence="3" type="ORF">DAT561_1221</name>
</gene>
<evidence type="ECO:0000313" key="3">
    <source>
        <dbReference type="EMBL" id="BBC61327.1"/>
    </source>
</evidence>
<feature type="domain" description="DUF3899" evidence="2">
    <location>
        <begin position="36"/>
        <end position="111"/>
    </location>
</feature>
<dbReference type="Pfam" id="PF13038">
    <property type="entry name" value="DUF3899"/>
    <property type="match status" value="1"/>
</dbReference>
<evidence type="ECO:0000259" key="2">
    <source>
        <dbReference type="Pfam" id="PF13038"/>
    </source>
</evidence>
<feature type="transmembrane region" description="Helical" evidence="1">
    <location>
        <begin position="37"/>
        <end position="61"/>
    </location>
</feature>
<name>A0A2Z5Y382_9ENTE</name>
<proteinExistence type="predicted"/>
<protein>
    <recommendedName>
        <fullName evidence="2">DUF3899 domain-containing protein</fullName>
    </recommendedName>
</protein>
<sequence length="118" mass="14077">MRKNKRPILIATIISFCIIIYLLTTEHMITFLRLTNTFFMTALFFLIIGVAFWIMSSGFFDNFQRIMKETFRLKKKEEIKDFIPFSSIGFAYYHFWLEIGGILLIIAIISLLFYFFTI</sequence>
<dbReference type="GeneID" id="57043766"/>
<keyword evidence="1" id="KW-0812">Transmembrane</keyword>
<dbReference type="AlphaFoldDB" id="A0A2Z5Y382"/>
<dbReference type="InterPro" id="IPR025007">
    <property type="entry name" value="DUF3899"/>
</dbReference>
<feature type="transmembrane region" description="Helical" evidence="1">
    <location>
        <begin position="82"/>
        <end position="115"/>
    </location>
</feature>
<reference evidence="3 4" key="1">
    <citation type="submission" date="2018-01" db="EMBL/GenBank/DDBJ databases">
        <title>Whole genome sequence of Melissococcus plutonius DAT561.</title>
        <authorList>
            <person name="Okumura K."/>
            <person name="Takamatsu D."/>
            <person name="Okura M."/>
        </authorList>
    </citation>
    <scope>NUCLEOTIDE SEQUENCE [LARGE SCALE GENOMIC DNA]</scope>
    <source>
        <strain evidence="3 4">DAT561</strain>
    </source>
</reference>
<dbReference type="Proteomes" id="UP000269226">
    <property type="component" value="Chromosome"/>
</dbReference>
<dbReference type="RefSeq" id="WP_015695187.1">
    <property type="nucleotide sequence ID" value="NZ_AP018492.1"/>
</dbReference>
<feature type="transmembrane region" description="Helical" evidence="1">
    <location>
        <begin position="7"/>
        <end position="25"/>
    </location>
</feature>